<proteinExistence type="predicted"/>
<dbReference type="SUPFAM" id="SSF52540">
    <property type="entry name" value="P-loop containing nucleoside triphosphate hydrolases"/>
    <property type="match status" value="1"/>
</dbReference>
<organism evidence="4">
    <name type="scientific">marine sediment metagenome</name>
    <dbReference type="NCBI Taxonomy" id="412755"/>
    <lineage>
        <taxon>unclassified sequences</taxon>
        <taxon>metagenomes</taxon>
        <taxon>ecological metagenomes</taxon>
    </lineage>
</organism>
<dbReference type="InterPro" id="IPR027417">
    <property type="entry name" value="P-loop_NTPase"/>
</dbReference>
<dbReference type="GO" id="GO:0005524">
    <property type="term" value="F:ATP binding"/>
    <property type="evidence" value="ECO:0007669"/>
    <property type="project" value="UniProtKB-KW"/>
</dbReference>
<dbReference type="EMBL" id="BARW01017247">
    <property type="protein sequence ID" value="GAJ00439.1"/>
    <property type="molecule type" value="Genomic_DNA"/>
</dbReference>
<evidence type="ECO:0000256" key="2">
    <source>
        <dbReference type="ARBA" id="ARBA00022840"/>
    </source>
</evidence>
<keyword evidence="1" id="KW-0547">Nucleotide-binding</keyword>
<evidence type="ECO:0000256" key="1">
    <source>
        <dbReference type="ARBA" id="ARBA00022741"/>
    </source>
</evidence>
<evidence type="ECO:0000259" key="3">
    <source>
        <dbReference type="Pfam" id="PF00437"/>
    </source>
</evidence>
<feature type="non-terminal residue" evidence="4">
    <location>
        <position position="1"/>
    </location>
</feature>
<dbReference type="InterPro" id="IPR001482">
    <property type="entry name" value="T2SS/T4SS_dom"/>
</dbReference>
<dbReference type="AlphaFoldDB" id="X1T5C7"/>
<comment type="caution">
    <text evidence="4">The sequence shown here is derived from an EMBL/GenBank/DDBJ whole genome shotgun (WGS) entry which is preliminary data.</text>
</comment>
<name>X1T5C7_9ZZZZ</name>
<keyword evidence="2" id="KW-0067">ATP-binding</keyword>
<reference evidence="4" key="1">
    <citation type="journal article" date="2014" name="Front. Microbiol.">
        <title>High frequency of phylogenetically diverse reductive dehalogenase-homologous genes in deep subseafloor sedimentary metagenomes.</title>
        <authorList>
            <person name="Kawai M."/>
            <person name="Futagami T."/>
            <person name="Toyoda A."/>
            <person name="Takaki Y."/>
            <person name="Nishi S."/>
            <person name="Hori S."/>
            <person name="Arai W."/>
            <person name="Tsubouchi T."/>
            <person name="Morono Y."/>
            <person name="Uchiyama I."/>
            <person name="Ito T."/>
            <person name="Fujiyama A."/>
            <person name="Inagaki F."/>
            <person name="Takami H."/>
        </authorList>
    </citation>
    <scope>NUCLEOTIDE SEQUENCE</scope>
    <source>
        <strain evidence="4">Expedition CK06-06</strain>
    </source>
</reference>
<feature type="domain" description="Bacterial type II secretion system protein E" evidence="3">
    <location>
        <begin position="2"/>
        <end position="129"/>
    </location>
</feature>
<evidence type="ECO:0000313" key="4">
    <source>
        <dbReference type="EMBL" id="GAJ00439.1"/>
    </source>
</evidence>
<dbReference type="GO" id="GO:0005886">
    <property type="term" value="C:plasma membrane"/>
    <property type="evidence" value="ECO:0007669"/>
    <property type="project" value="TreeGrafter"/>
</dbReference>
<dbReference type="Pfam" id="PF00437">
    <property type="entry name" value="T2SSE"/>
    <property type="match status" value="1"/>
</dbReference>
<dbReference type="Gene3D" id="3.40.50.300">
    <property type="entry name" value="P-loop containing nucleotide triphosphate hydrolases"/>
    <property type="match status" value="1"/>
</dbReference>
<dbReference type="GO" id="GO:0016887">
    <property type="term" value="F:ATP hydrolysis activity"/>
    <property type="evidence" value="ECO:0007669"/>
    <property type="project" value="TreeGrafter"/>
</dbReference>
<sequence>DTLLGVSSQRLMRKLCNECKQAYAPNKELFRKFNINAEKTKVLYRAGRVIYDKHGKPSTCENCHGIGYVGRTAVFEMIIINDDLRKILKHAKSLPEIGTHFRRAKMLYLQEQALRKVVAATTAINEMIRVLSAPKPKKQKPKQ</sequence>
<dbReference type="PANTHER" id="PTHR30258:SF2">
    <property type="entry name" value="COMG OPERON PROTEIN 1"/>
    <property type="match status" value="1"/>
</dbReference>
<protein>
    <recommendedName>
        <fullName evidence="3">Bacterial type II secretion system protein E domain-containing protein</fullName>
    </recommendedName>
</protein>
<accession>X1T5C7</accession>
<dbReference type="PANTHER" id="PTHR30258">
    <property type="entry name" value="TYPE II SECRETION SYSTEM PROTEIN GSPE-RELATED"/>
    <property type="match status" value="1"/>
</dbReference>
<gene>
    <name evidence="4" type="ORF">S12H4_29841</name>
</gene>